<evidence type="ECO:0000259" key="2">
    <source>
        <dbReference type="Pfam" id="PF00266"/>
    </source>
</evidence>
<dbReference type="Gene3D" id="3.90.1150.10">
    <property type="entry name" value="Aspartate Aminotransferase, domain 1"/>
    <property type="match status" value="1"/>
</dbReference>
<dbReference type="InterPro" id="IPR000192">
    <property type="entry name" value="Aminotrans_V_dom"/>
</dbReference>
<evidence type="ECO:0000313" key="4">
    <source>
        <dbReference type="Proteomes" id="UP001259572"/>
    </source>
</evidence>
<dbReference type="PANTHER" id="PTHR43092:SF2">
    <property type="entry name" value="HERCYNYLCYSTEINE SULFOXIDE LYASE"/>
    <property type="match status" value="1"/>
</dbReference>
<comment type="caution">
    <text evidence="3">The sequence shown here is derived from an EMBL/GenBank/DDBJ whole genome shotgun (WGS) entry which is preliminary data.</text>
</comment>
<evidence type="ECO:0000256" key="1">
    <source>
        <dbReference type="ARBA" id="ARBA00022898"/>
    </source>
</evidence>
<dbReference type="GO" id="GO:0008483">
    <property type="term" value="F:transaminase activity"/>
    <property type="evidence" value="ECO:0007669"/>
    <property type="project" value="UniProtKB-KW"/>
</dbReference>
<keyword evidence="1" id="KW-0663">Pyridoxal phosphate</keyword>
<dbReference type="RefSeq" id="WP_315728373.1">
    <property type="nucleotide sequence ID" value="NZ_JAVUPU010000013.1"/>
</dbReference>
<name>A0ABU3QBR7_9SPHN</name>
<dbReference type="Pfam" id="PF00266">
    <property type="entry name" value="Aminotran_5"/>
    <property type="match status" value="1"/>
</dbReference>
<dbReference type="Proteomes" id="UP001259572">
    <property type="component" value="Unassembled WGS sequence"/>
</dbReference>
<feature type="domain" description="Aminotransferase class V" evidence="2">
    <location>
        <begin position="53"/>
        <end position="400"/>
    </location>
</feature>
<dbReference type="InterPro" id="IPR015422">
    <property type="entry name" value="PyrdxlP-dep_Trfase_small"/>
</dbReference>
<protein>
    <submittedName>
        <fullName evidence="3">Aminotransferase class V-fold PLP-dependent enzyme</fullName>
    </submittedName>
</protein>
<dbReference type="EMBL" id="JAVUPU010000013">
    <property type="protein sequence ID" value="MDT9600847.1"/>
    <property type="molecule type" value="Genomic_DNA"/>
</dbReference>
<keyword evidence="3" id="KW-0808">Transferase</keyword>
<dbReference type="InterPro" id="IPR015421">
    <property type="entry name" value="PyrdxlP-dep_Trfase_major"/>
</dbReference>
<accession>A0ABU3QBR7</accession>
<gene>
    <name evidence="3" type="ORF">RQX22_17955</name>
</gene>
<organism evidence="3 4">
    <name type="scientific">Sphingosinicella rhizophila</name>
    <dbReference type="NCBI Taxonomy" id="3050082"/>
    <lineage>
        <taxon>Bacteria</taxon>
        <taxon>Pseudomonadati</taxon>
        <taxon>Pseudomonadota</taxon>
        <taxon>Alphaproteobacteria</taxon>
        <taxon>Sphingomonadales</taxon>
        <taxon>Sphingosinicellaceae</taxon>
        <taxon>Sphingosinicella</taxon>
    </lineage>
</organism>
<dbReference type="Gene3D" id="3.40.640.10">
    <property type="entry name" value="Type I PLP-dependent aspartate aminotransferase-like (Major domain)"/>
    <property type="match status" value="1"/>
</dbReference>
<dbReference type="SUPFAM" id="SSF53383">
    <property type="entry name" value="PLP-dependent transferases"/>
    <property type="match status" value="1"/>
</dbReference>
<sequence length="413" mass="44710">MTGDRVTAVDLGEIDTLLPLAEDRTGFGRRVRCLWSLAPDLVPLNHGSFGALPRCVEAVQRRYQRKLESNPDRFFEDHVLPLADETPLRRAAARLGAFAGAPGAAIAFVENATVGIEAVLDSVALQPSQEVLVTSHGYNAVRLAVERRCRATGAKLRVVDLPIPCSEEEILGRIGEEAREAVRLAVIDHVTSPTALVFPIVAIAPLLRERGIALLIDGAHALGQVPLSLARLRPDWYVSNAHKWLYAPRGTAILHASGEAAALTEPRVTSHFAGVGFPRAFDYVGTRDYSAWLAAPAGMEFRRALAERGLAAHVEMLLADCTKRLAAIGAVPVARSPSSAWMRSFILPQCRPATAGDAAALRTGLWQRHRIQVAASMVSEKLLLRVSGQAYVDLQDIEQLCGTLSREGWPGRS</sequence>
<keyword evidence="3" id="KW-0032">Aminotransferase</keyword>
<dbReference type="PANTHER" id="PTHR43092">
    <property type="entry name" value="L-CYSTEINE DESULFHYDRASE"/>
    <property type="match status" value="1"/>
</dbReference>
<keyword evidence="4" id="KW-1185">Reference proteome</keyword>
<dbReference type="InterPro" id="IPR015424">
    <property type="entry name" value="PyrdxlP-dep_Trfase"/>
</dbReference>
<reference evidence="3 4" key="1">
    <citation type="submission" date="2023-05" db="EMBL/GenBank/DDBJ databases">
        <authorList>
            <person name="Guo Y."/>
        </authorList>
    </citation>
    <scope>NUCLEOTIDE SEQUENCE [LARGE SCALE GENOMIC DNA]</scope>
    <source>
        <strain evidence="3 4">GR2756</strain>
    </source>
</reference>
<evidence type="ECO:0000313" key="3">
    <source>
        <dbReference type="EMBL" id="MDT9600847.1"/>
    </source>
</evidence>
<proteinExistence type="predicted"/>